<organism evidence="1 2">
    <name type="scientific">Streblomastix strix</name>
    <dbReference type="NCBI Taxonomy" id="222440"/>
    <lineage>
        <taxon>Eukaryota</taxon>
        <taxon>Metamonada</taxon>
        <taxon>Preaxostyla</taxon>
        <taxon>Oxymonadida</taxon>
        <taxon>Streblomastigidae</taxon>
        <taxon>Streblomastix</taxon>
    </lineage>
</organism>
<dbReference type="SUPFAM" id="SSF56112">
    <property type="entry name" value="Protein kinase-like (PK-like)"/>
    <property type="match status" value="1"/>
</dbReference>
<dbReference type="Proteomes" id="UP000324800">
    <property type="component" value="Unassembled WGS sequence"/>
</dbReference>
<dbReference type="AlphaFoldDB" id="A0A5J4UAE5"/>
<protein>
    <recommendedName>
        <fullName evidence="3">Protein kinase domain-containing protein</fullName>
    </recommendedName>
</protein>
<evidence type="ECO:0008006" key="3">
    <source>
        <dbReference type="Google" id="ProtNLM"/>
    </source>
</evidence>
<evidence type="ECO:0000313" key="2">
    <source>
        <dbReference type="Proteomes" id="UP000324800"/>
    </source>
</evidence>
<dbReference type="EMBL" id="SNRW01017940">
    <property type="protein sequence ID" value="KAA6367826.1"/>
    <property type="molecule type" value="Genomic_DNA"/>
</dbReference>
<dbReference type="InterPro" id="IPR011009">
    <property type="entry name" value="Kinase-like_dom_sf"/>
</dbReference>
<accession>A0A5J4UAE5</accession>
<proteinExistence type="predicted"/>
<name>A0A5J4UAE5_9EUKA</name>
<comment type="caution">
    <text evidence="1">The sequence shown here is derived from an EMBL/GenBank/DDBJ whole genome shotgun (WGS) entry which is preliminary data.</text>
</comment>
<sequence length="147" mass="16490">LGYIDGQSICGYQLNNKEQLGKGLSRFVHKGKSILESDRSSKSEYVAIKQFYSTNESKFIRETLILQRIGKGTHDSDIVTLPRIIGAIPQLRILITSPCGMSLRDIRIGKISGSDVKDFEISEQNMIEVIEALEQANISQFLNLLMQ</sequence>
<feature type="non-terminal residue" evidence="1">
    <location>
        <position position="1"/>
    </location>
</feature>
<reference evidence="1 2" key="1">
    <citation type="submission" date="2019-03" db="EMBL/GenBank/DDBJ databases">
        <title>Single cell metagenomics reveals metabolic interactions within the superorganism composed of flagellate Streblomastix strix and complex community of Bacteroidetes bacteria on its surface.</title>
        <authorList>
            <person name="Treitli S.C."/>
            <person name="Kolisko M."/>
            <person name="Husnik F."/>
            <person name="Keeling P."/>
            <person name="Hampl V."/>
        </authorList>
    </citation>
    <scope>NUCLEOTIDE SEQUENCE [LARGE SCALE GENOMIC DNA]</scope>
    <source>
        <strain evidence="1">ST1C</strain>
    </source>
</reference>
<gene>
    <name evidence="1" type="ORF">EZS28_036648</name>
</gene>
<evidence type="ECO:0000313" key="1">
    <source>
        <dbReference type="EMBL" id="KAA6367826.1"/>
    </source>
</evidence>